<dbReference type="WBParaSite" id="nRc.2.0.1.t04730-RA">
    <property type="protein sequence ID" value="nRc.2.0.1.t04730-RA"/>
    <property type="gene ID" value="nRc.2.0.1.g04730"/>
</dbReference>
<dbReference type="PANTHER" id="PTHR11660:SF57">
    <property type="entry name" value="SOLUTE CARRIER FAMILY 40 MEMBER"/>
    <property type="match status" value="1"/>
</dbReference>
<comment type="function">
    <text evidence="7">May be involved in iron transport and iron homeostasis.</text>
</comment>
<name>A0A915HTL0_ROMCU</name>
<proteinExistence type="inferred from homology"/>
<feature type="transmembrane region" description="Helical" evidence="7">
    <location>
        <begin position="164"/>
        <end position="186"/>
    </location>
</feature>
<dbReference type="InterPro" id="IPR009716">
    <property type="entry name" value="Ferroportin-1"/>
</dbReference>
<dbReference type="GO" id="GO:0005381">
    <property type="term" value="F:iron ion transmembrane transporter activity"/>
    <property type="evidence" value="ECO:0007669"/>
    <property type="project" value="UniProtKB-UniRule"/>
</dbReference>
<protein>
    <recommendedName>
        <fullName evidence="7">Solute carrier family 40 member</fullName>
    </recommendedName>
</protein>
<feature type="transmembrane region" description="Helical" evidence="7">
    <location>
        <begin position="120"/>
        <end position="144"/>
    </location>
</feature>
<evidence type="ECO:0000313" key="8">
    <source>
        <dbReference type="Proteomes" id="UP000887565"/>
    </source>
</evidence>
<dbReference type="SUPFAM" id="SSF103473">
    <property type="entry name" value="MFS general substrate transporter"/>
    <property type="match status" value="1"/>
</dbReference>
<keyword evidence="7" id="KW-0406">Ion transport</keyword>
<dbReference type="AlphaFoldDB" id="A0A915HTL0"/>
<keyword evidence="8" id="KW-1185">Reference proteome</keyword>
<accession>A0A915HTL0</accession>
<dbReference type="GO" id="GO:0016020">
    <property type="term" value="C:membrane"/>
    <property type="evidence" value="ECO:0007669"/>
    <property type="project" value="UniProtKB-SubCell"/>
</dbReference>
<evidence type="ECO:0000256" key="1">
    <source>
        <dbReference type="ARBA" id="ARBA00004141"/>
    </source>
</evidence>
<evidence type="ECO:0000256" key="6">
    <source>
        <dbReference type="ARBA" id="ARBA00023136"/>
    </source>
</evidence>
<organism evidence="8 9">
    <name type="scientific">Romanomermis culicivorax</name>
    <name type="common">Nematode worm</name>
    <dbReference type="NCBI Taxonomy" id="13658"/>
    <lineage>
        <taxon>Eukaryota</taxon>
        <taxon>Metazoa</taxon>
        <taxon>Ecdysozoa</taxon>
        <taxon>Nematoda</taxon>
        <taxon>Enoplea</taxon>
        <taxon>Dorylaimia</taxon>
        <taxon>Mermithida</taxon>
        <taxon>Mermithoidea</taxon>
        <taxon>Mermithidae</taxon>
        <taxon>Romanomermis</taxon>
    </lineage>
</organism>
<feature type="transmembrane region" description="Helical" evidence="7">
    <location>
        <begin position="233"/>
        <end position="255"/>
    </location>
</feature>
<dbReference type="Proteomes" id="UP000887565">
    <property type="component" value="Unplaced"/>
</dbReference>
<dbReference type="InterPro" id="IPR036259">
    <property type="entry name" value="MFS_trans_sf"/>
</dbReference>
<evidence type="ECO:0000313" key="9">
    <source>
        <dbReference type="WBParaSite" id="nRc.2.0.1.t04730-RA"/>
    </source>
</evidence>
<sequence>MNGVTTSISGHWFEMTKSKNPISEDSTKTNDSTPFNLENSSHGISWHNTKFKLYAGYFLSRWGDRMWMFALSIVLGSIGNHNLQLTAVNGFMNSIAVLLFAASVGRWIDKTPRLKAATTVLIANNFAVAFSAGLLVIILLAPHVQYLERFDFSPGHATIITKCLVGGSIFLCAVSTLASCGTKICISKDWVVVMSNGNKELLADINAWMVRLDLTSMILSPLIAGQIMTSFGQAAGCLYIALWNLLSFIVEYFVLRSIYYSCPALAKKSVKLKSENADKQEANDCQQCHLPVCSCVYNEDLNNLINSSHPDKKAFSTNHAGNRSRRRRLSSVHEITKPLRKALGGWILYYRQQPMFYAGVGLALLYLTVLG</sequence>
<reference evidence="9" key="1">
    <citation type="submission" date="2022-11" db="UniProtKB">
        <authorList>
            <consortium name="WormBaseParasite"/>
        </authorList>
    </citation>
    <scope>IDENTIFICATION</scope>
</reference>
<keyword evidence="4 7" id="KW-0812">Transmembrane</keyword>
<comment type="caution">
    <text evidence="7">Lacks conserved residue(s) required for the propagation of feature annotation.</text>
</comment>
<keyword evidence="3 7" id="KW-0813">Transport</keyword>
<comment type="subcellular location">
    <subcellularLocation>
        <location evidence="1 7">Membrane</location>
        <topology evidence="1 7">Multi-pass membrane protein</topology>
    </subcellularLocation>
</comment>
<evidence type="ECO:0000256" key="7">
    <source>
        <dbReference type="RuleBase" id="RU365065"/>
    </source>
</evidence>
<keyword evidence="6 7" id="KW-0472">Membrane</keyword>
<evidence type="ECO:0000256" key="5">
    <source>
        <dbReference type="ARBA" id="ARBA00022989"/>
    </source>
</evidence>
<evidence type="ECO:0000256" key="4">
    <source>
        <dbReference type="ARBA" id="ARBA00022692"/>
    </source>
</evidence>
<dbReference type="Pfam" id="PF06963">
    <property type="entry name" value="FPN1"/>
    <property type="match status" value="1"/>
</dbReference>
<evidence type="ECO:0000256" key="3">
    <source>
        <dbReference type="ARBA" id="ARBA00022448"/>
    </source>
</evidence>
<feature type="transmembrane region" description="Helical" evidence="7">
    <location>
        <begin position="354"/>
        <end position="370"/>
    </location>
</feature>
<keyword evidence="5 7" id="KW-1133">Transmembrane helix</keyword>
<feature type="transmembrane region" description="Helical" evidence="7">
    <location>
        <begin position="90"/>
        <end position="108"/>
    </location>
</feature>
<comment type="similarity">
    <text evidence="2 7">Belongs to the ferroportin (FP) (TC 2.A.100) family. SLC40A subfamily.</text>
</comment>
<evidence type="ECO:0000256" key="2">
    <source>
        <dbReference type="ARBA" id="ARBA00006279"/>
    </source>
</evidence>
<dbReference type="PANTHER" id="PTHR11660">
    <property type="entry name" value="SOLUTE CARRIER FAMILY 40 MEMBER"/>
    <property type="match status" value="1"/>
</dbReference>